<keyword evidence="1" id="KW-1133">Transmembrane helix</keyword>
<name>A0A0P0N3Y8_9CREN</name>
<dbReference type="AlphaFoldDB" id="A0A0P0N3Y8"/>
<dbReference type="SUPFAM" id="SSF52540">
    <property type="entry name" value="P-loop containing nucleoside triphosphate hydrolases"/>
    <property type="match status" value="1"/>
</dbReference>
<dbReference type="EMBL" id="CP013011">
    <property type="protein sequence ID" value="ALL01423.1"/>
    <property type="molecule type" value="Genomic_DNA"/>
</dbReference>
<dbReference type="Pfam" id="PF13476">
    <property type="entry name" value="AAA_23"/>
    <property type="match status" value="1"/>
</dbReference>
<dbReference type="InterPro" id="IPR027417">
    <property type="entry name" value="P-loop_NTPase"/>
</dbReference>
<dbReference type="InterPro" id="IPR003959">
    <property type="entry name" value="ATPase_AAA_core"/>
</dbReference>
<keyword evidence="1" id="KW-0472">Membrane</keyword>
<feature type="domain" description="Rad50/SbcC-type AAA" evidence="3">
    <location>
        <begin position="29"/>
        <end position="67"/>
    </location>
</feature>
<organism evidence="4 5">
    <name type="scientific">Pyrodictium delaneyi</name>
    <dbReference type="NCBI Taxonomy" id="1273541"/>
    <lineage>
        <taxon>Archaea</taxon>
        <taxon>Thermoproteota</taxon>
        <taxon>Thermoprotei</taxon>
        <taxon>Desulfurococcales</taxon>
        <taxon>Pyrodictiaceae</taxon>
        <taxon>Pyrodictium</taxon>
    </lineage>
</organism>
<evidence type="ECO:0000259" key="3">
    <source>
        <dbReference type="Pfam" id="PF13476"/>
    </source>
</evidence>
<dbReference type="KEGG" id="pdl:Pyrde_1377"/>
<dbReference type="InterPro" id="IPR051396">
    <property type="entry name" value="Bact_Antivir_Def_Nuclease"/>
</dbReference>
<reference evidence="4 5" key="1">
    <citation type="submission" date="2015-10" db="EMBL/GenBank/DDBJ databases">
        <title>Complete genome sequence of hyperthermophilic archaeon Pyrodictium delaneyi Su06.</title>
        <authorList>
            <person name="Jung J.-H."/>
            <person name="Lin J."/>
            <person name="Holden J.F."/>
            <person name="Park C.-S."/>
        </authorList>
    </citation>
    <scope>NUCLEOTIDE SEQUENCE [LARGE SCALE GENOMIC DNA]</scope>
    <source>
        <strain evidence="4 5">Su06</strain>
    </source>
</reference>
<dbReference type="Pfam" id="PF13304">
    <property type="entry name" value="AAA_21"/>
    <property type="match status" value="1"/>
</dbReference>
<dbReference type="Gene3D" id="3.40.50.300">
    <property type="entry name" value="P-loop containing nucleotide triphosphate hydrolases"/>
    <property type="match status" value="2"/>
</dbReference>
<feature type="transmembrane region" description="Helical" evidence="1">
    <location>
        <begin position="351"/>
        <end position="376"/>
    </location>
</feature>
<dbReference type="GO" id="GO:0006302">
    <property type="term" value="P:double-strand break repair"/>
    <property type="evidence" value="ECO:0007669"/>
    <property type="project" value="InterPro"/>
</dbReference>
<dbReference type="PANTHER" id="PTHR43581:SF4">
    <property type="entry name" value="ATP_GTP PHOSPHATASE"/>
    <property type="match status" value="1"/>
</dbReference>
<keyword evidence="1" id="KW-0812">Transmembrane</keyword>
<evidence type="ECO:0008006" key="6">
    <source>
        <dbReference type="Google" id="ProtNLM"/>
    </source>
</evidence>
<evidence type="ECO:0000313" key="5">
    <source>
        <dbReference type="Proteomes" id="UP000058613"/>
    </source>
</evidence>
<dbReference type="GO" id="GO:0005524">
    <property type="term" value="F:ATP binding"/>
    <property type="evidence" value="ECO:0007669"/>
    <property type="project" value="InterPro"/>
</dbReference>
<evidence type="ECO:0000313" key="4">
    <source>
        <dbReference type="EMBL" id="ALL01423.1"/>
    </source>
</evidence>
<dbReference type="STRING" id="1273541.Pyrde_1377"/>
<protein>
    <recommendedName>
        <fullName evidence="6">AAA+ ATPase domain-containing protein</fullName>
    </recommendedName>
</protein>
<accession>A0A0P0N3Y8</accession>
<sequence>MPRPAAILRHTGGTRVQNLQPTCCRLAELRVSGFKSLRDTRLELPTRLTILVGPNGSGKTAIIESLLLLRDTLDYLRGRIANPFLRWWGYRHAVWMHDETKPITISITLDCSACSKEELAKLLEEELGAEGVKSAVRGGMGAVKYRLVVSGTGGQFQIVEDEVCVDGAGCLAFSPKGVVLKIAKPLAYRPPVYHGNIAMDILPIAAKIAERADNIVIIGDVLTTCNIQMNDMLEQLRDQVVALLEEKTLAGGTPTAGVIPARSVLDLYLDRVGKANYPIDIFEEADAIVSHLSWESIAAVMLNKLDFTKLAEQLVSCLMSKLVGKQEKVDKLPGIVGDVARKLALSLGSSIATSIVAVLIMAAYLVGIFIDGITVLRLLDYRSLRSPQVLEPAGRLREDASNLLSVLFRLGRGRLPEDVAAVLADVLNASSVSGFFEPTPDGRVAFRLVVDNVEVAQPSVPEGAWKTMAVMAAVLSGASLVAVDEFENSLHASAQELLLEELRRSVPTAIVATHSPVVVDAAKSLDEVALVEIGAGGTRVRRIRDPEKLTEKLRELGVTPSEALLYGLLETS</sequence>
<dbReference type="Proteomes" id="UP000058613">
    <property type="component" value="Chromosome"/>
</dbReference>
<proteinExistence type="predicted"/>
<gene>
    <name evidence="4" type="ORF">Pyrde_1377</name>
</gene>
<dbReference type="PANTHER" id="PTHR43581">
    <property type="entry name" value="ATP/GTP PHOSPHATASE"/>
    <property type="match status" value="1"/>
</dbReference>
<evidence type="ECO:0000256" key="1">
    <source>
        <dbReference type="SAM" id="Phobius"/>
    </source>
</evidence>
<dbReference type="GO" id="GO:0016887">
    <property type="term" value="F:ATP hydrolysis activity"/>
    <property type="evidence" value="ECO:0007669"/>
    <property type="project" value="InterPro"/>
</dbReference>
<evidence type="ECO:0000259" key="2">
    <source>
        <dbReference type="Pfam" id="PF13304"/>
    </source>
</evidence>
<feature type="domain" description="ATPase AAA-type core" evidence="2">
    <location>
        <begin position="453"/>
        <end position="520"/>
    </location>
</feature>
<dbReference type="InterPro" id="IPR038729">
    <property type="entry name" value="Rad50/SbcC_AAA"/>
</dbReference>